<dbReference type="Proteomes" id="UP000054217">
    <property type="component" value="Unassembled WGS sequence"/>
</dbReference>
<gene>
    <name evidence="3" type="ORF">M404DRAFT_165130</name>
</gene>
<keyword evidence="2" id="KW-0472">Membrane</keyword>
<protein>
    <submittedName>
        <fullName evidence="3">Uncharacterized protein</fullName>
    </submittedName>
</protein>
<dbReference type="InParanoid" id="A0A0C3IF45"/>
<reference evidence="3 4" key="1">
    <citation type="submission" date="2014-04" db="EMBL/GenBank/DDBJ databases">
        <authorList>
            <consortium name="DOE Joint Genome Institute"/>
            <person name="Kuo A."/>
            <person name="Kohler A."/>
            <person name="Costa M.D."/>
            <person name="Nagy L.G."/>
            <person name="Floudas D."/>
            <person name="Copeland A."/>
            <person name="Barry K.W."/>
            <person name="Cichocki N."/>
            <person name="Veneault-Fourrey C."/>
            <person name="LaButti K."/>
            <person name="Lindquist E.A."/>
            <person name="Lipzen A."/>
            <person name="Lundell T."/>
            <person name="Morin E."/>
            <person name="Murat C."/>
            <person name="Sun H."/>
            <person name="Tunlid A."/>
            <person name="Henrissat B."/>
            <person name="Grigoriev I.V."/>
            <person name="Hibbett D.S."/>
            <person name="Martin F."/>
            <person name="Nordberg H.P."/>
            <person name="Cantor M.N."/>
            <person name="Hua S.X."/>
        </authorList>
    </citation>
    <scope>NUCLEOTIDE SEQUENCE [LARGE SCALE GENOMIC DNA]</scope>
    <source>
        <strain evidence="3 4">Marx 270</strain>
    </source>
</reference>
<dbReference type="HOGENOM" id="CLU_025462_0_2_1"/>
<feature type="transmembrane region" description="Helical" evidence="2">
    <location>
        <begin position="37"/>
        <end position="61"/>
    </location>
</feature>
<feature type="compositionally biased region" description="Acidic residues" evidence="1">
    <location>
        <begin position="367"/>
        <end position="381"/>
    </location>
</feature>
<keyword evidence="2" id="KW-0812">Transmembrane</keyword>
<sequence>MCKRLTYIVTIVGSSALNTHGKVVGDDINTPRTTPWISYTFLYLILQALAFFVICSVFQWIRIGAEEKSPRDSVNAGPHKSLDTNKNREVGLWTPQKFNYPEISPSRDIMEIQPIPYRPFRWGQYHVTMGIRSMPWNEWIELDSDFVYYQHVRQFRLCTRSRDIVRVLPPRSDGLVIVPGGADAAKELLYELAEYLARRYPCSFQITRLHPSTSRVPSVGGIPLGWDDKMPIWTITALATGVTYDLSKLETLQCTEMGEEAMKIVTGLVQEDMAIMIEGTDGKYYFQAGSICVPGFWRMRDKIGKPLDEIHLSGNVPQFKEKLKTSMERFFRRMAVDKPVIRNNYFIQVVKPSKDTRAAGDGRSYDIEGETASDVDPEELGWSESTNGPEDSLKHGHGHSADPAVYLCPATLRLRSERQTLRRLPRTGAIVFGIRTYLFKVEDLVRERGVAGRLASAVRSWPEEVAVYKGRDMYRDVLLGYLDECAEKEGITDGPDEGMLPYPY</sequence>
<dbReference type="OrthoDB" id="497541at2759"/>
<evidence type="ECO:0000313" key="3">
    <source>
        <dbReference type="EMBL" id="KIN95662.1"/>
    </source>
</evidence>
<evidence type="ECO:0000256" key="1">
    <source>
        <dbReference type="SAM" id="MobiDB-lite"/>
    </source>
</evidence>
<feature type="region of interest" description="Disordered" evidence="1">
    <location>
        <begin position="356"/>
        <end position="398"/>
    </location>
</feature>
<feature type="compositionally biased region" description="Basic and acidic residues" evidence="1">
    <location>
        <begin position="356"/>
        <end position="366"/>
    </location>
</feature>
<evidence type="ECO:0000313" key="4">
    <source>
        <dbReference type="Proteomes" id="UP000054217"/>
    </source>
</evidence>
<evidence type="ECO:0000256" key="2">
    <source>
        <dbReference type="SAM" id="Phobius"/>
    </source>
</evidence>
<dbReference type="InterPro" id="IPR021848">
    <property type="entry name" value="HODM_asu-like"/>
</dbReference>
<name>A0A0C3IF45_PISTI</name>
<dbReference type="AlphaFoldDB" id="A0A0C3IF45"/>
<dbReference type="Pfam" id="PF11927">
    <property type="entry name" value="HODM_asu-like"/>
    <property type="match status" value="1"/>
</dbReference>
<accession>A0A0C3IF45</accession>
<keyword evidence="4" id="KW-1185">Reference proteome</keyword>
<keyword evidence="2" id="KW-1133">Transmembrane helix</keyword>
<dbReference type="EMBL" id="KN832062">
    <property type="protein sequence ID" value="KIN95662.1"/>
    <property type="molecule type" value="Genomic_DNA"/>
</dbReference>
<proteinExistence type="predicted"/>
<reference evidence="4" key="2">
    <citation type="submission" date="2015-01" db="EMBL/GenBank/DDBJ databases">
        <title>Evolutionary Origins and Diversification of the Mycorrhizal Mutualists.</title>
        <authorList>
            <consortium name="DOE Joint Genome Institute"/>
            <consortium name="Mycorrhizal Genomics Consortium"/>
            <person name="Kohler A."/>
            <person name="Kuo A."/>
            <person name="Nagy L.G."/>
            <person name="Floudas D."/>
            <person name="Copeland A."/>
            <person name="Barry K.W."/>
            <person name="Cichocki N."/>
            <person name="Veneault-Fourrey C."/>
            <person name="LaButti K."/>
            <person name="Lindquist E.A."/>
            <person name="Lipzen A."/>
            <person name="Lundell T."/>
            <person name="Morin E."/>
            <person name="Murat C."/>
            <person name="Riley R."/>
            <person name="Ohm R."/>
            <person name="Sun H."/>
            <person name="Tunlid A."/>
            <person name="Henrissat B."/>
            <person name="Grigoriev I.V."/>
            <person name="Hibbett D.S."/>
            <person name="Martin F."/>
        </authorList>
    </citation>
    <scope>NUCLEOTIDE SEQUENCE [LARGE SCALE GENOMIC DNA]</scope>
    <source>
        <strain evidence="4">Marx 270</strain>
    </source>
</reference>
<dbReference type="STRING" id="870435.A0A0C3IF45"/>
<organism evidence="3 4">
    <name type="scientific">Pisolithus tinctorius Marx 270</name>
    <dbReference type="NCBI Taxonomy" id="870435"/>
    <lineage>
        <taxon>Eukaryota</taxon>
        <taxon>Fungi</taxon>
        <taxon>Dikarya</taxon>
        <taxon>Basidiomycota</taxon>
        <taxon>Agaricomycotina</taxon>
        <taxon>Agaricomycetes</taxon>
        <taxon>Agaricomycetidae</taxon>
        <taxon>Boletales</taxon>
        <taxon>Sclerodermatineae</taxon>
        <taxon>Pisolithaceae</taxon>
        <taxon>Pisolithus</taxon>
    </lineage>
</organism>